<reference evidence="2 3" key="1">
    <citation type="journal article" date="2021" name="Elife">
        <title>Chloroplast acquisition without the gene transfer in kleptoplastic sea slugs, Plakobranchus ocellatus.</title>
        <authorList>
            <person name="Maeda T."/>
            <person name="Takahashi S."/>
            <person name="Yoshida T."/>
            <person name="Shimamura S."/>
            <person name="Takaki Y."/>
            <person name="Nagai Y."/>
            <person name="Toyoda A."/>
            <person name="Suzuki Y."/>
            <person name="Arimoto A."/>
            <person name="Ishii H."/>
            <person name="Satoh N."/>
            <person name="Nishiyama T."/>
            <person name="Hasebe M."/>
            <person name="Maruyama T."/>
            <person name="Minagawa J."/>
            <person name="Obokata J."/>
            <person name="Shigenobu S."/>
        </authorList>
    </citation>
    <scope>NUCLEOTIDE SEQUENCE [LARGE SCALE GENOMIC DNA]</scope>
</reference>
<dbReference type="EMBL" id="BMAT01000426">
    <property type="protein sequence ID" value="GFR66049.1"/>
    <property type="molecule type" value="Genomic_DNA"/>
</dbReference>
<feature type="compositionally biased region" description="Basic and acidic residues" evidence="1">
    <location>
        <begin position="1"/>
        <end position="12"/>
    </location>
</feature>
<keyword evidence="3" id="KW-1185">Reference proteome</keyword>
<gene>
    <name evidence="2" type="ORF">ElyMa_000217900</name>
</gene>
<sequence length="492" mass="54247">MVGTNKRTEKKSSANVTRQNRNNVSTGSTKVHGNSFISSTPALGSSGSQFQFLTSPIPSDTEESINWISADTMIFKTPKAPSPARTRRRTTMINFHQPLLNELKDSSTTSDFKVPNVAINSPPGVKTRSRRSSIYTSIKHKETEIKGKGGDNVHIEQSETEHVIKKKSINKNKARNAQKIEDAQKVVATKIARSQRSVVKRKAAESEAPPLIKHVKKDQIKSSQVKKKEPQAAEHFQAEKNIAETGGLFDTDGQLDSSNPMQSTTVPEPVANMEFPGKERSSSNGTSVLALYQAKRATNGDLYFDHESPMKFSGDDKENLARKDSQGLFNNASFLDKPAKGNPILSPKNSKIAAIEEHSITNQDRMVESEEVLSKHASFTKSHGSQVDVSFVDNFNSSFQSRTSSSRHEVEVINVEESLHQLESTSIENGMNGFTDLPKSPARKSNKSIEKNLPDVDASIENPNQIESFEDEENLADITVGYSTLSQRCTIL</sequence>
<comment type="caution">
    <text evidence="2">The sequence shown here is derived from an EMBL/GenBank/DDBJ whole genome shotgun (WGS) entry which is preliminary data.</text>
</comment>
<feature type="compositionally biased region" description="Polar residues" evidence="1">
    <location>
        <begin position="13"/>
        <end position="42"/>
    </location>
</feature>
<feature type="compositionally biased region" description="Polar residues" evidence="1">
    <location>
        <begin position="257"/>
        <end position="266"/>
    </location>
</feature>
<accession>A0AAV4EZA9</accession>
<evidence type="ECO:0000256" key="1">
    <source>
        <dbReference type="SAM" id="MobiDB-lite"/>
    </source>
</evidence>
<evidence type="ECO:0000313" key="2">
    <source>
        <dbReference type="EMBL" id="GFR66049.1"/>
    </source>
</evidence>
<evidence type="ECO:0000313" key="3">
    <source>
        <dbReference type="Proteomes" id="UP000762676"/>
    </source>
</evidence>
<dbReference type="AlphaFoldDB" id="A0AAV4EZA9"/>
<protein>
    <submittedName>
        <fullName evidence="2">Uncharacterized protein</fullName>
    </submittedName>
</protein>
<name>A0AAV4EZA9_9GAST</name>
<dbReference type="Proteomes" id="UP000762676">
    <property type="component" value="Unassembled WGS sequence"/>
</dbReference>
<organism evidence="2 3">
    <name type="scientific">Elysia marginata</name>
    <dbReference type="NCBI Taxonomy" id="1093978"/>
    <lineage>
        <taxon>Eukaryota</taxon>
        <taxon>Metazoa</taxon>
        <taxon>Spiralia</taxon>
        <taxon>Lophotrochozoa</taxon>
        <taxon>Mollusca</taxon>
        <taxon>Gastropoda</taxon>
        <taxon>Heterobranchia</taxon>
        <taxon>Euthyneura</taxon>
        <taxon>Panpulmonata</taxon>
        <taxon>Sacoglossa</taxon>
        <taxon>Placobranchoidea</taxon>
        <taxon>Plakobranchidae</taxon>
        <taxon>Elysia</taxon>
    </lineage>
</organism>
<feature type="region of interest" description="Disordered" evidence="1">
    <location>
        <begin position="257"/>
        <end position="284"/>
    </location>
</feature>
<feature type="region of interest" description="Disordered" evidence="1">
    <location>
        <begin position="1"/>
        <end position="42"/>
    </location>
</feature>
<proteinExistence type="predicted"/>